<comment type="similarity">
    <text evidence="1">Belongs to the sulfatase family.</text>
</comment>
<keyword evidence="6" id="KW-1185">Reference proteome</keyword>
<dbReference type="PANTHER" id="PTHR42693:SF53">
    <property type="entry name" value="ENDO-4-O-SULFATASE"/>
    <property type="match status" value="1"/>
</dbReference>
<dbReference type="GO" id="GO:0004065">
    <property type="term" value="F:arylsulfatase activity"/>
    <property type="evidence" value="ECO:0007669"/>
    <property type="project" value="TreeGrafter"/>
</dbReference>
<protein>
    <submittedName>
        <fullName evidence="5">Sulfatase-like protein</fullName>
    </submittedName>
</protein>
<keyword evidence="2" id="KW-0378">Hydrolase</keyword>
<dbReference type="Gene3D" id="3.40.720.10">
    <property type="entry name" value="Alkaline Phosphatase, subunit A"/>
    <property type="match status" value="2"/>
</dbReference>
<evidence type="ECO:0000313" key="5">
    <source>
        <dbReference type="EMBL" id="TWB46044.1"/>
    </source>
</evidence>
<gene>
    <name evidence="5" type="ORF">FBZ90_101379</name>
</gene>
<dbReference type="OrthoDB" id="9795675at2"/>
<evidence type="ECO:0000256" key="2">
    <source>
        <dbReference type="ARBA" id="ARBA00022801"/>
    </source>
</evidence>
<dbReference type="PANTHER" id="PTHR42693">
    <property type="entry name" value="ARYLSULFATASE FAMILY MEMBER"/>
    <property type="match status" value="1"/>
</dbReference>
<dbReference type="InterPro" id="IPR050738">
    <property type="entry name" value="Sulfatase"/>
</dbReference>
<evidence type="ECO:0000259" key="4">
    <source>
        <dbReference type="Pfam" id="PF00884"/>
    </source>
</evidence>
<name>A0A560HL33_9PROT</name>
<feature type="region of interest" description="Disordered" evidence="3">
    <location>
        <begin position="243"/>
        <end position="269"/>
    </location>
</feature>
<dbReference type="AlphaFoldDB" id="A0A560HL33"/>
<sequence length="659" mass="71494">MTTSPNILLVTTDQYRFPRFSYGPEGGFAEALKRILGFQGTVGPDDPYAKFFPGLLRLRHNAVVLRNHTIAASACTPSRATIYTGQYGTRTGVTQTDGLFKSGDAANFPWLAADGIPTLGSWMRAAGYSTHYFGKWHVSNPPDHSLEAYGFDDWEESYPEPHGASPNNLGTYRDIGFADSVCNFLRRKALGLDYDRAAAIKSEKAPNQPAPDASNARPWFAVASFANPHDIATYPAVISQALPSDGQTRTGTQSPFGPLTVPQQGDRTPPPTGGTFQVALNPLGFPQDCAHNPPTLAEDLSTKPSCQHDYAYKMGLALSAKIGYNFAGVAPTDKLDAALATTLKSCIPFQLTSDPATSAQDFIQLYAYLHSLVDTQIDRVLSTLEESGLAENTIVVFLADHGEYAGAHGMMIEKWHTAYQEALHVPVVVQFPPSTHVHGGLRQLDQVTSHIDILPTILGLAKVDQAEVASRLAATRGPFPPLPGANLAPLIHGRTDVVMEPDGTPRQGVLFITDDEITEPLPPIGDPHETASYGQFAIYDATVAAVRHGWHGKGPVPDLTPGPVRQPNHVRCVRTADFKLARYCDPQERVPQEWEMYDLRNDPNETTNLVHVRVSPPTARPDLPAWAPHGAVQAEADRLAHLLARLEARDLPPLAADAT</sequence>
<evidence type="ECO:0000256" key="1">
    <source>
        <dbReference type="ARBA" id="ARBA00008779"/>
    </source>
</evidence>
<dbReference type="Pfam" id="PF00884">
    <property type="entry name" value="Sulfatase"/>
    <property type="match status" value="1"/>
</dbReference>
<dbReference type="RefSeq" id="WP_145729331.1">
    <property type="nucleotide sequence ID" value="NZ_VITR01000001.1"/>
</dbReference>
<comment type="caution">
    <text evidence="5">The sequence shown here is derived from an EMBL/GenBank/DDBJ whole genome shotgun (WGS) entry which is preliminary data.</text>
</comment>
<accession>A0A560HL33</accession>
<feature type="domain" description="Sulfatase N-terminal" evidence="4">
    <location>
        <begin position="5"/>
        <end position="462"/>
    </location>
</feature>
<evidence type="ECO:0000256" key="3">
    <source>
        <dbReference type="SAM" id="MobiDB-lite"/>
    </source>
</evidence>
<reference evidence="5 6" key="1">
    <citation type="submission" date="2019-06" db="EMBL/GenBank/DDBJ databases">
        <title>Genomic Encyclopedia of Type Strains, Phase IV (KMG-V): Genome sequencing to study the core and pangenomes of soil and plant-associated prokaryotes.</title>
        <authorList>
            <person name="Whitman W."/>
        </authorList>
    </citation>
    <scope>NUCLEOTIDE SEQUENCE [LARGE SCALE GENOMIC DNA]</scope>
    <source>
        <strain evidence="5 6">BR 11622</strain>
    </source>
</reference>
<proteinExistence type="inferred from homology"/>
<feature type="compositionally biased region" description="Polar residues" evidence="3">
    <location>
        <begin position="243"/>
        <end position="266"/>
    </location>
</feature>
<dbReference type="InterPro" id="IPR000917">
    <property type="entry name" value="Sulfatase_N"/>
</dbReference>
<dbReference type="SUPFAM" id="SSF53649">
    <property type="entry name" value="Alkaline phosphatase-like"/>
    <property type="match status" value="1"/>
</dbReference>
<dbReference type="Proteomes" id="UP000315751">
    <property type="component" value="Unassembled WGS sequence"/>
</dbReference>
<dbReference type="InterPro" id="IPR017850">
    <property type="entry name" value="Alkaline_phosphatase_core_sf"/>
</dbReference>
<organism evidence="5 6">
    <name type="scientific">Nitrospirillum amazonense</name>
    <dbReference type="NCBI Taxonomy" id="28077"/>
    <lineage>
        <taxon>Bacteria</taxon>
        <taxon>Pseudomonadati</taxon>
        <taxon>Pseudomonadota</taxon>
        <taxon>Alphaproteobacteria</taxon>
        <taxon>Rhodospirillales</taxon>
        <taxon>Azospirillaceae</taxon>
        <taxon>Nitrospirillum</taxon>
    </lineage>
</organism>
<dbReference type="EMBL" id="VITR01000001">
    <property type="protein sequence ID" value="TWB46044.1"/>
    <property type="molecule type" value="Genomic_DNA"/>
</dbReference>
<evidence type="ECO:0000313" key="6">
    <source>
        <dbReference type="Proteomes" id="UP000315751"/>
    </source>
</evidence>